<gene>
    <name evidence="3" type="ORF">SteCoe_9562</name>
</gene>
<comment type="caution">
    <text evidence="3">The sequence shown here is derived from an EMBL/GenBank/DDBJ whole genome shotgun (WGS) entry which is preliminary data.</text>
</comment>
<dbReference type="PROSITE" id="PS51421">
    <property type="entry name" value="RAS"/>
    <property type="match status" value="1"/>
</dbReference>
<dbReference type="SMART" id="SM00174">
    <property type="entry name" value="RHO"/>
    <property type="match status" value="1"/>
</dbReference>
<dbReference type="PROSITE" id="PS51419">
    <property type="entry name" value="RAB"/>
    <property type="match status" value="1"/>
</dbReference>
<evidence type="ECO:0000313" key="4">
    <source>
        <dbReference type="Proteomes" id="UP000187209"/>
    </source>
</evidence>
<dbReference type="InterPro" id="IPR005225">
    <property type="entry name" value="Small_GTP-bd"/>
</dbReference>
<dbReference type="SMART" id="SM00176">
    <property type="entry name" value="RAN"/>
    <property type="match status" value="1"/>
</dbReference>
<dbReference type="GO" id="GO:0003924">
    <property type="term" value="F:GTPase activity"/>
    <property type="evidence" value="ECO:0007669"/>
    <property type="project" value="InterPro"/>
</dbReference>
<dbReference type="SUPFAM" id="SSF52540">
    <property type="entry name" value="P-loop containing nucleoside triphosphate hydrolases"/>
    <property type="match status" value="1"/>
</dbReference>
<dbReference type="SMART" id="SM00173">
    <property type="entry name" value="RAS"/>
    <property type="match status" value="1"/>
</dbReference>
<protein>
    <submittedName>
        <fullName evidence="3">Uncharacterized protein</fullName>
    </submittedName>
</protein>
<dbReference type="Proteomes" id="UP000187209">
    <property type="component" value="Unassembled WGS sequence"/>
</dbReference>
<keyword evidence="1" id="KW-0547">Nucleotide-binding</keyword>
<dbReference type="FunFam" id="3.40.50.300:FF:000808">
    <property type="entry name" value="Small GTP-binding protein, putative"/>
    <property type="match status" value="1"/>
</dbReference>
<dbReference type="PRINTS" id="PR00449">
    <property type="entry name" value="RASTRNSFRMNG"/>
</dbReference>
<name>A0A1R2CHP7_9CILI</name>
<dbReference type="OrthoDB" id="63533at2759"/>
<feature type="compositionally biased region" description="Polar residues" evidence="2">
    <location>
        <begin position="184"/>
        <end position="194"/>
    </location>
</feature>
<dbReference type="PANTHER" id="PTHR47978">
    <property type="match status" value="1"/>
</dbReference>
<dbReference type="Pfam" id="PF00071">
    <property type="entry name" value="Ras"/>
    <property type="match status" value="1"/>
</dbReference>
<dbReference type="InterPro" id="IPR027417">
    <property type="entry name" value="P-loop_NTPase"/>
</dbReference>
<organism evidence="3 4">
    <name type="scientific">Stentor coeruleus</name>
    <dbReference type="NCBI Taxonomy" id="5963"/>
    <lineage>
        <taxon>Eukaryota</taxon>
        <taxon>Sar</taxon>
        <taxon>Alveolata</taxon>
        <taxon>Ciliophora</taxon>
        <taxon>Postciliodesmatophora</taxon>
        <taxon>Heterotrichea</taxon>
        <taxon>Heterotrichida</taxon>
        <taxon>Stentoridae</taxon>
        <taxon>Stentor</taxon>
    </lineage>
</organism>
<evidence type="ECO:0000256" key="1">
    <source>
        <dbReference type="ARBA" id="ARBA00022741"/>
    </source>
</evidence>
<accession>A0A1R2CHP7</accession>
<evidence type="ECO:0000313" key="3">
    <source>
        <dbReference type="EMBL" id="OMJ88521.1"/>
    </source>
</evidence>
<dbReference type="CDD" id="cd00154">
    <property type="entry name" value="Rab"/>
    <property type="match status" value="1"/>
</dbReference>
<sequence length="203" mass="22742">MDHGTPVKVTFLGDVGCGKSSIIARFISNTFELSNATTVGACSYNKSLNISGKNINFYLWDTAGQEKYRSISKMLYRDARAVVLVYDCCSRGSFQSLESWHNSVMETAPSNIIIIIVGNKKDFENEYIQVSEEEAEEYAKKIGASIYQVSAKTGENIDMIFYEIAMKLNLKVTNSVAKTEDYDPNQSFQLSNTNPKKKKKNCC</sequence>
<reference evidence="3 4" key="1">
    <citation type="submission" date="2016-11" db="EMBL/GenBank/DDBJ databases">
        <title>The macronuclear genome of Stentor coeruleus: a giant cell with tiny introns.</title>
        <authorList>
            <person name="Slabodnick M."/>
            <person name="Ruby J.G."/>
            <person name="Reiff S.B."/>
            <person name="Swart E.C."/>
            <person name="Gosai S."/>
            <person name="Prabakaran S."/>
            <person name="Witkowska E."/>
            <person name="Larue G.E."/>
            <person name="Fisher S."/>
            <person name="Freeman R.M."/>
            <person name="Gunawardena J."/>
            <person name="Chu W."/>
            <person name="Stover N.A."/>
            <person name="Gregory B.D."/>
            <person name="Nowacki M."/>
            <person name="Derisi J."/>
            <person name="Roy S.W."/>
            <person name="Marshall W.F."/>
            <person name="Sood P."/>
        </authorList>
    </citation>
    <scope>NUCLEOTIDE SEQUENCE [LARGE SCALE GENOMIC DNA]</scope>
    <source>
        <strain evidence="3">WM001</strain>
    </source>
</reference>
<evidence type="ECO:0000256" key="2">
    <source>
        <dbReference type="SAM" id="MobiDB-lite"/>
    </source>
</evidence>
<dbReference type="Gene3D" id="3.40.50.300">
    <property type="entry name" value="P-loop containing nucleotide triphosphate hydrolases"/>
    <property type="match status" value="1"/>
</dbReference>
<keyword evidence="4" id="KW-1185">Reference proteome</keyword>
<dbReference type="AlphaFoldDB" id="A0A1R2CHP7"/>
<proteinExistence type="predicted"/>
<feature type="region of interest" description="Disordered" evidence="2">
    <location>
        <begin position="183"/>
        <end position="203"/>
    </location>
</feature>
<dbReference type="GO" id="GO:0005525">
    <property type="term" value="F:GTP binding"/>
    <property type="evidence" value="ECO:0007669"/>
    <property type="project" value="InterPro"/>
</dbReference>
<dbReference type="SMART" id="SM00175">
    <property type="entry name" value="RAB"/>
    <property type="match status" value="1"/>
</dbReference>
<dbReference type="InterPro" id="IPR001806">
    <property type="entry name" value="Small_GTPase"/>
</dbReference>
<dbReference type="EMBL" id="MPUH01000149">
    <property type="protein sequence ID" value="OMJ88521.1"/>
    <property type="molecule type" value="Genomic_DNA"/>
</dbReference>
<dbReference type="NCBIfam" id="TIGR00231">
    <property type="entry name" value="small_GTP"/>
    <property type="match status" value="1"/>
</dbReference>